<dbReference type="AlphaFoldDB" id="A0A4P9YCK1"/>
<evidence type="ECO:0000256" key="1">
    <source>
        <dbReference type="SAM" id="MobiDB-lite"/>
    </source>
</evidence>
<dbReference type="Proteomes" id="UP000281549">
    <property type="component" value="Unassembled WGS sequence"/>
</dbReference>
<reference evidence="3" key="1">
    <citation type="journal article" date="2018" name="Nat. Microbiol.">
        <title>Leveraging single-cell genomics to expand the fungal tree of life.</title>
        <authorList>
            <person name="Ahrendt S.R."/>
            <person name="Quandt C.A."/>
            <person name="Ciobanu D."/>
            <person name="Clum A."/>
            <person name="Salamov A."/>
            <person name="Andreopoulos B."/>
            <person name="Cheng J.F."/>
            <person name="Woyke T."/>
            <person name="Pelin A."/>
            <person name="Henrissat B."/>
            <person name="Reynolds N.K."/>
            <person name="Benny G.L."/>
            <person name="Smith M.E."/>
            <person name="James T.Y."/>
            <person name="Grigoriev I.V."/>
        </authorList>
    </citation>
    <scope>NUCLEOTIDE SEQUENCE [LARGE SCALE GENOMIC DNA]</scope>
    <source>
        <strain evidence="3">CSF55</strain>
    </source>
</reference>
<dbReference type="EMBL" id="ML007412">
    <property type="protein sequence ID" value="RKP15890.1"/>
    <property type="molecule type" value="Genomic_DNA"/>
</dbReference>
<feature type="non-terminal residue" evidence="2">
    <location>
        <position position="144"/>
    </location>
</feature>
<evidence type="ECO:0000313" key="3">
    <source>
        <dbReference type="Proteomes" id="UP000281549"/>
    </source>
</evidence>
<organism evidence="2 3">
    <name type="scientific">Rozella allomycis (strain CSF55)</name>
    <dbReference type="NCBI Taxonomy" id="988480"/>
    <lineage>
        <taxon>Eukaryota</taxon>
        <taxon>Fungi</taxon>
        <taxon>Fungi incertae sedis</taxon>
        <taxon>Cryptomycota</taxon>
        <taxon>Cryptomycota incertae sedis</taxon>
        <taxon>Rozella</taxon>
    </lineage>
</organism>
<accession>A0A4P9YCK1</accession>
<protein>
    <submittedName>
        <fullName evidence="2">Uncharacterized protein</fullName>
    </submittedName>
</protein>
<name>A0A4P9YCK1_ROZAC</name>
<feature type="region of interest" description="Disordered" evidence="1">
    <location>
        <begin position="1"/>
        <end position="49"/>
    </location>
</feature>
<evidence type="ECO:0000313" key="2">
    <source>
        <dbReference type="EMBL" id="RKP15890.1"/>
    </source>
</evidence>
<gene>
    <name evidence="2" type="ORF">ROZALSC1DRAFT_25919</name>
</gene>
<sequence>MSTKKKKKLEEDRRVPHPFATNNNRFSTSPVQAMRSRNQIASARTPEEAESALPAFLEDHHINVSSIGRSSTSIEAEERTNRLEEAIHPIFGEDLANKQERKIDFANEKERKIAGLEEISTSSCDIASIRNATQDSGPRVGDTQ</sequence>
<proteinExistence type="predicted"/>
<feature type="compositionally biased region" description="Polar residues" evidence="1">
    <location>
        <begin position="20"/>
        <end position="42"/>
    </location>
</feature>